<dbReference type="Pfam" id="PF03770">
    <property type="entry name" value="IPK"/>
    <property type="match status" value="1"/>
</dbReference>
<dbReference type="GO" id="GO:0005634">
    <property type="term" value="C:nucleus"/>
    <property type="evidence" value="ECO:0007669"/>
    <property type="project" value="TreeGrafter"/>
</dbReference>
<protein>
    <recommendedName>
        <fullName evidence="8">Kinase</fullName>
        <ecNumber evidence="8">2.7.-.-</ecNumber>
    </recommendedName>
</protein>
<evidence type="ECO:0000256" key="5">
    <source>
        <dbReference type="ARBA" id="ARBA00022840"/>
    </source>
</evidence>
<keyword evidence="4 8" id="KW-0418">Kinase</keyword>
<dbReference type="PANTHER" id="PTHR12400">
    <property type="entry name" value="INOSITOL POLYPHOSPHATE KINASE"/>
    <property type="match status" value="1"/>
</dbReference>
<evidence type="ECO:0000313" key="10">
    <source>
        <dbReference type="Proteomes" id="UP000053766"/>
    </source>
</evidence>
<dbReference type="GO" id="GO:0005524">
    <property type="term" value="F:ATP binding"/>
    <property type="evidence" value="ECO:0007669"/>
    <property type="project" value="UniProtKB-KW"/>
</dbReference>
<dbReference type="GO" id="GO:0047326">
    <property type="term" value="F:inositol-1,3,4,6-tetrakisphosphate 5-kinase activity"/>
    <property type="evidence" value="ECO:0007669"/>
    <property type="project" value="RHEA"/>
</dbReference>
<keyword evidence="10" id="KW-1185">Reference proteome</keyword>
<dbReference type="OrthoDB" id="338650at2759"/>
<dbReference type="InterPro" id="IPR005522">
    <property type="entry name" value="IPK"/>
</dbReference>
<comment type="similarity">
    <text evidence="1 8">Belongs to the inositol phosphokinase (IPK) family.</text>
</comment>
<dbReference type="GO" id="GO:0032958">
    <property type="term" value="P:inositol phosphate biosynthetic process"/>
    <property type="evidence" value="ECO:0007669"/>
    <property type="project" value="InterPro"/>
</dbReference>
<reference evidence="10" key="2">
    <citation type="journal article" date="2016" name="Sci. Rep.">
        <title>Dictyocaulus viviparus genome, variome and transcriptome elucidate lungworm biology and support future intervention.</title>
        <authorList>
            <person name="McNulty S.N."/>
            <person name="Strube C."/>
            <person name="Rosa B.A."/>
            <person name="Martin J.C."/>
            <person name="Tyagi R."/>
            <person name="Choi Y.J."/>
            <person name="Wang Q."/>
            <person name="Hallsworth Pepin K."/>
            <person name="Zhang X."/>
            <person name="Ozersky P."/>
            <person name="Wilson R.K."/>
            <person name="Sternberg P.W."/>
            <person name="Gasser R.B."/>
            <person name="Mitreva M."/>
        </authorList>
    </citation>
    <scope>NUCLEOTIDE SEQUENCE [LARGE SCALE GENOMIC DNA]</scope>
    <source>
        <strain evidence="10">HannoverDv2000</strain>
    </source>
</reference>
<evidence type="ECO:0000256" key="6">
    <source>
        <dbReference type="ARBA" id="ARBA00036164"/>
    </source>
</evidence>
<proteinExistence type="inferred from homology"/>
<comment type="catalytic activity">
    <reaction evidence="6">
        <text>1D-myo-inositol 1,4,5-trisphosphate + 2 ATP = 1D-myo-inositol 1,3,4,5,6-pentakisphosphate + 2 ADP + 2 H(+)</text>
        <dbReference type="Rhea" id="RHEA:32359"/>
        <dbReference type="ChEBI" id="CHEBI:15378"/>
        <dbReference type="ChEBI" id="CHEBI:30616"/>
        <dbReference type="ChEBI" id="CHEBI:57733"/>
        <dbReference type="ChEBI" id="CHEBI:203600"/>
        <dbReference type="ChEBI" id="CHEBI:456216"/>
        <dbReference type="EC" id="2.7.1.151"/>
    </reaction>
</comment>
<keyword evidence="2 8" id="KW-0808">Transferase</keyword>
<dbReference type="SUPFAM" id="SSF56104">
    <property type="entry name" value="SAICAR synthase-like"/>
    <property type="match status" value="1"/>
</dbReference>
<gene>
    <name evidence="9" type="ORF">DICVIV_09105</name>
</gene>
<evidence type="ECO:0000256" key="2">
    <source>
        <dbReference type="ARBA" id="ARBA00022679"/>
    </source>
</evidence>
<keyword evidence="5" id="KW-0067">ATP-binding</keyword>
<keyword evidence="3" id="KW-0547">Nucleotide-binding</keyword>
<dbReference type="Gene3D" id="3.30.470.160">
    <property type="entry name" value="Inositol polyphosphate kinase"/>
    <property type="match status" value="1"/>
</dbReference>
<comment type="catalytic activity">
    <reaction evidence="7">
        <text>1D-myo-inositol 1,3,4,6-tetrakisphosphate + ATP = 1D-myo-inositol 1,3,4,5,6-pentakisphosphate + ADP + H(+)</text>
        <dbReference type="Rhea" id="RHEA:12717"/>
        <dbReference type="ChEBI" id="CHEBI:15378"/>
        <dbReference type="ChEBI" id="CHEBI:30616"/>
        <dbReference type="ChEBI" id="CHEBI:57660"/>
        <dbReference type="ChEBI" id="CHEBI:57733"/>
        <dbReference type="ChEBI" id="CHEBI:456216"/>
        <dbReference type="EC" id="2.7.1.140"/>
    </reaction>
</comment>
<dbReference type="STRING" id="29172.A0A0D8XJU0"/>
<dbReference type="GO" id="GO:0008440">
    <property type="term" value="F:inositol-1,4,5-trisphosphate 3-kinase activity"/>
    <property type="evidence" value="ECO:0007669"/>
    <property type="project" value="TreeGrafter"/>
</dbReference>
<evidence type="ECO:0000256" key="4">
    <source>
        <dbReference type="ARBA" id="ARBA00022777"/>
    </source>
</evidence>
<dbReference type="Proteomes" id="UP000053766">
    <property type="component" value="Unassembled WGS sequence"/>
</dbReference>
<dbReference type="InterPro" id="IPR038286">
    <property type="entry name" value="IPK_sf"/>
</dbReference>
<reference evidence="9 10" key="1">
    <citation type="submission" date="2013-11" db="EMBL/GenBank/DDBJ databases">
        <title>Draft genome of the bovine lungworm Dictyocaulus viviparus.</title>
        <authorList>
            <person name="Mitreva M."/>
        </authorList>
    </citation>
    <scope>NUCLEOTIDE SEQUENCE [LARGE SCALE GENOMIC DNA]</scope>
    <source>
        <strain evidence="9 10">HannoverDv2000</strain>
    </source>
</reference>
<evidence type="ECO:0000256" key="1">
    <source>
        <dbReference type="ARBA" id="ARBA00007374"/>
    </source>
</evidence>
<dbReference type="PANTHER" id="PTHR12400:SF51">
    <property type="entry name" value="INOSITOL POLYPHOSPHATE MULTIKINASE"/>
    <property type="match status" value="1"/>
</dbReference>
<organism evidence="9 10">
    <name type="scientific">Dictyocaulus viviparus</name>
    <name type="common">Bovine lungworm</name>
    <dbReference type="NCBI Taxonomy" id="29172"/>
    <lineage>
        <taxon>Eukaryota</taxon>
        <taxon>Metazoa</taxon>
        <taxon>Ecdysozoa</taxon>
        <taxon>Nematoda</taxon>
        <taxon>Chromadorea</taxon>
        <taxon>Rhabditida</taxon>
        <taxon>Rhabditina</taxon>
        <taxon>Rhabditomorpha</taxon>
        <taxon>Strongyloidea</taxon>
        <taxon>Metastrongylidae</taxon>
        <taxon>Dictyocaulus</taxon>
    </lineage>
</organism>
<evidence type="ECO:0000256" key="8">
    <source>
        <dbReference type="RuleBase" id="RU363090"/>
    </source>
</evidence>
<dbReference type="AlphaFoldDB" id="A0A0D8XJU0"/>
<sequence length="210" mass="23832">MVLHHSASGETNGCCGDDMESNRWPGVQIKDVEGLARLAPRFYGVTSLAIDREDHDFLILEDVTATYKRPAILDVKMGKITFDPVANVAKQEKETKKYPPQRTLGFRLLGYRIHCSDGTVVVKDREWGKSYDENNILDGLLEFFSGRGADLCLISETLLKLDRVRQWFNTQRSFHFYASSLLFVYENDLSQPSNMQLVMIGKPLLALLVL</sequence>
<name>A0A0D8XJU0_DICVI</name>
<dbReference type="EC" id="2.7.-.-" evidence="8"/>
<dbReference type="EMBL" id="KN716443">
    <property type="protein sequence ID" value="KJH44855.1"/>
    <property type="molecule type" value="Genomic_DNA"/>
</dbReference>
<evidence type="ECO:0000256" key="3">
    <source>
        <dbReference type="ARBA" id="ARBA00022741"/>
    </source>
</evidence>
<evidence type="ECO:0000313" key="9">
    <source>
        <dbReference type="EMBL" id="KJH44855.1"/>
    </source>
</evidence>
<accession>A0A0D8XJU0</accession>
<dbReference type="GO" id="GO:0005737">
    <property type="term" value="C:cytoplasm"/>
    <property type="evidence" value="ECO:0007669"/>
    <property type="project" value="TreeGrafter"/>
</dbReference>
<evidence type="ECO:0000256" key="7">
    <source>
        <dbReference type="ARBA" id="ARBA00036525"/>
    </source>
</evidence>